<protein>
    <submittedName>
        <fullName evidence="2">Uncharacterized protein</fullName>
    </submittedName>
</protein>
<name>A0A1I6Q2C5_9PSEU</name>
<feature type="transmembrane region" description="Helical" evidence="1">
    <location>
        <begin position="21"/>
        <end position="43"/>
    </location>
</feature>
<reference evidence="3" key="1">
    <citation type="submission" date="2016-10" db="EMBL/GenBank/DDBJ databases">
        <authorList>
            <person name="Varghese N."/>
            <person name="Submissions S."/>
        </authorList>
    </citation>
    <scope>NUCLEOTIDE SEQUENCE [LARGE SCALE GENOMIC DNA]</scope>
    <source>
        <strain evidence="3">DSM 44771</strain>
    </source>
</reference>
<dbReference type="Proteomes" id="UP000198852">
    <property type="component" value="Unassembled WGS sequence"/>
</dbReference>
<accession>A0A1I6Q2C5</accession>
<keyword evidence="1" id="KW-0812">Transmembrane</keyword>
<evidence type="ECO:0000256" key="1">
    <source>
        <dbReference type="SAM" id="Phobius"/>
    </source>
</evidence>
<dbReference type="AlphaFoldDB" id="A0A1I6Q2C5"/>
<evidence type="ECO:0000313" key="2">
    <source>
        <dbReference type="EMBL" id="SFS46616.1"/>
    </source>
</evidence>
<keyword evidence="1" id="KW-0472">Membrane</keyword>
<gene>
    <name evidence="2" type="ORF">SAMN05660874_01327</name>
</gene>
<dbReference type="EMBL" id="FOZX01000001">
    <property type="protein sequence ID" value="SFS46616.1"/>
    <property type="molecule type" value="Genomic_DNA"/>
</dbReference>
<dbReference type="RefSeq" id="WP_093414422.1">
    <property type="nucleotide sequence ID" value="NZ_FOZX01000001.1"/>
</dbReference>
<evidence type="ECO:0000313" key="3">
    <source>
        <dbReference type="Proteomes" id="UP000198852"/>
    </source>
</evidence>
<sequence>MIERLRAWWQTGPTWKRWERAYYLTVACVGVPFALTIIIQTVIHGPRQPMAPATFYALITFFVCGIIISNIVWTFWARARRKAGHRWIDILMQRTPSSDD</sequence>
<organism evidence="2 3">
    <name type="scientific">Saccharopolyspora flava</name>
    <dbReference type="NCBI Taxonomy" id="95161"/>
    <lineage>
        <taxon>Bacteria</taxon>
        <taxon>Bacillati</taxon>
        <taxon>Actinomycetota</taxon>
        <taxon>Actinomycetes</taxon>
        <taxon>Pseudonocardiales</taxon>
        <taxon>Pseudonocardiaceae</taxon>
        <taxon>Saccharopolyspora</taxon>
    </lineage>
</organism>
<dbReference type="STRING" id="95161.SAMN05660874_01327"/>
<proteinExistence type="predicted"/>
<keyword evidence="3" id="KW-1185">Reference proteome</keyword>
<feature type="transmembrane region" description="Helical" evidence="1">
    <location>
        <begin position="55"/>
        <end position="76"/>
    </location>
</feature>
<keyword evidence="1" id="KW-1133">Transmembrane helix</keyword>